<name>W6RI62_9HYPH</name>
<feature type="region of interest" description="Disordered" evidence="1">
    <location>
        <begin position="72"/>
        <end position="95"/>
    </location>
</feature>
<evidence type="ECO:0000313" key="2">
    <source>
        <dbReference type="EMBL" id="CDM60060.1"/>
    </source>
</evidence>
<dbReference type="EMBL" id="CBYB010000005">
    <property type="protein sequence ID" value="CDM60060.1"/>
    <property type="molecule type" value="Genomic_DNA"/>
</dbReference>
<reference evidence="2" key="1">
    <citation type="submission" date="2013-11" db="EMBL/GenBank/DDBJ databases">
        <title>Draft genome sequence of the broad-host-range Rhizobium sp. LPU83 strain, a member of the low-genetic diversity Oregon-like Rhizobium sp. group.</title>
        <authorList>
            <person name="Wibberg D."/>
            <person name="Puehler A."/>
            <person name="Schlueter A."/>
        </authorList>
    </citation>
    <scope>NUCLEOTIDE SEQUENCE [LARGE SCALE GENOMIC DNA]</scope>
    <source>
        <strain evidence="2">LPU83</strain>
        <plasmid evidence="2">pLPU83b</plasmid>
    </source>
</reference>
<proteinExistence type="predicted"/>
<evidence type="ECO:0000256" key="1">
    <source>
        <dbReference type="SAM" id="MobiDB-lite"/>
    </source>
</evidence>
<protein>
    <submittedName>
        <fullName evidence="2">Uncharacterized protein</fullName>
    </submittedName>
</protein>
<feature type="compositionally biased region" description="Basic and acidic residues" evidence="1">
    <location>
        <begin position="72"/>
        <end position="86"/>
    </location>
</feature>
<organism evidence="2 3">
    <name type="scientific">Rhizobium favelukesii</name>
    <dbReference type="NCBI Taxonomy" id="348824"/>
    <lineage>
        <taxon>Bacteria</taxon>
        <taxon>Pseudomonadati</taxon>
        <taxon>Pseudomonadota</taxon>
        <taxon>Alphaproteobacteria</taxon>
        <taxon>Hyphomicrobiales</taxon>
        <taxon>Rhizobiaceae</taxon>
        <taxon>Rhizobium/Agrobacterium group</taxon>
        <taxon>Rhizobium</taxon>
    </lineage>
</organism>
<keyword evidence="2" id="KW-0614">Plasmid</keyword>
<gene>
    <name evidence="2" type="ORF">LPU83_pLPU83b_0060</name>
</gene>
<dbReference type="AlphaFoldDB" id="W6RI62"/>
<accession>W6RI62</accession>
<evidence type="ECO:0000313" key="3">
    <source>
        <dbReference type="Proteomes" id="UP000019443"/>
    </source>
</evidence>
<dbReference type="Proteomes" id="UP000019443">
    <property type="component" value="Unassembled WGS sequence"/>
</dbReference>
<sequence>MSIHVSAGADKVGVSRRINPFPISSSISTMLSVSNMPLPLAARTITPISDVRSLTVANGSETFETIMNGEAMIEKPDPRESGEKGRRWNRRQVTP</sequence>
<geneLocation type="plasmid" evidence="2">
    <name>pLPU83b</name>
</geneLocation>
<keyword evidence="3" id="KW-1185">Reference proteome</keyword>
<comment type="caution">
    <text evidence="2">The sequence shown here is derived from an EMBL/GenBank/DDBJ whole genome shotgun (WGS) entry which is preliminary data.</text>
</comment>